<dbReference type="AlphaFoldDB" id="A0A4R7Z199"/>
<evidence type="ECO:0000313" key="1">
    <source>
        <dbReference type="EMBL" id="TDW04455.1"/>
    </source>
</evidence>
<organism evidence="1 2">
    <name type="scientific">Halanaerobium saccharolyticum</name>
    <dbReference type="NCBI Taxonomy" id="43595"/>
    <lineage>
        <taxon>Bacteria</taxon>
        <taxon>Bacillati</taxon>
        <taxon>Bacillota</taxon>
        <taxon>Clostridia</taxon>
        <taxon>Halanaerobiales</taxon>
        <taxon>Halanaerobiaceae</taxon>
        <taxon>Halanaerobium</taxon>
    </lineage>
</organism>
<dbReference type="Proteomes" id="UP000294697">
    <property type="component" value="Unassembled WGS sequence"/>
</dbReference>
<comment type="caution">
    <text evidence="1">The sequence shown here is derived from an EMBL/GenBank/DDBJ whole genome shotgun (WGS) entry which is preliminary data.</text>
</comment>
<proteinExistence type="predicted"/>
<dbReference type="OrthoDB" id="1898185at2"/>
<reference evidence="1 2" key="1">
    <citation type="submission" date="2019-03" db="EMBL/GenBank/DDBJ databases">
        <title>Subsurface microbial communities from deep shales in Ohio and West Virginia, USA.</title>
        <authorList>
            <person name="Wrighton K."/>
        </authorList>
    </citation>
    <scope>NUCLEOTIDE SEQUENCE [LARGE SCALE GENOMIC DNA]</scope>
    <source>
        <strain evidence="1 2">MSL9.2</strain>
    </source>
</reference>
<protein>
    <submittedName>
        <fullName evidence="1">Uncharacterized protein</fullName>
    </submittedName>
</protein>
<name>A0A4R7Z199_9FIRM</name>
<sequence length="254" mass="29755">MKNKEELEMAKKYAPRIFFDTREPFLPEFVGYTVVKNNNIKSPSFQRQLIAEENSFIIEYAIYWDWDIGHHYDLEHLWVKVNSKGEVTAFEGSAHGLYINLWPSPPKLETLVKALKNKDANHRYCSAAEASNLPEIYKSGEGLICYSQPGKHAFAPTGDWYRKQKQFVIKECTERSGHSALIGGVYGEQILNKYCDYQDLARKYLKEASFTPTLEFNNLVDLNKDVELIPWNKLYQLIPERIDYWMHRLKILYK</sequence>
<evidence type="ECO:0000313" key="2">
    <source>
        <dbReference type="Proteomes" id="UP000294697"/>
    </source>
</evidence>
<accession>A0A4R7Z199</accession>
<dbReference type="RefSeq" id="WP_111572326.1">
    <property type="nucleotide sequence ID" value="NZ_QLME01000012.1"/>
</dbReference>
<dbReference type="EMBL" id="SODA01000009">
    <property type="protein sequence ID" value="TDW04455.1"/>
    <property type="molecule type" value="Genomic_DNA"/>
</dbReference>
<gene>
    <name evidence="1" type="ORF">C8C77_10916</name>
</gene>